<evidence type="ECO:0000313" key="3">
    <source>
        <dbReference type="Proteomes" id="UP000281553"/>
    </source>
</evidence>
<evidence type="ECO:0000313" key="2">
    <source>
        <dbReference type="EMBL" id="VDN10255.1"/>
    </source>
</evidence>
<protein>
    <recommendedName>
        <fullName evidence="1">Ig-like domain-containing protein</fullName>
    </recommendedName>
</protein>
<dbReference type="Gene3D" id="2.60.40.10">
    <property type="entry name" value="Immunoglobulins"/>
    <property type="match status" value="1"/>
</dbReference>
<dbReference type="InterPro" id="IPR013098">
    <property type="entry name" value="Ig_I-set"/>
</dbReference>
<dbReference type="Pfam" id="PF07679">
    <property type="entry name" value="I-set"/>
    <property type="match status" value="1"/>
</dbReference>
<dbReference type="OrthoDB" id="10253954at2759"/>
<sequence>MDGDDALFFCGVDGSPTPNVNFFLDGQPGRLSNDIGKIVPVAGGSLLRLFKVSSKQNGLKIECLASNHVGNDRSSANLKVYKYTDVFFVTGLKDCVELR</sequence>
<organism evidence="2 3">
    <name type="scientific">Dibothriocephalus latus</name>
    <name type="common">Fish tapeworm</name>
    <name type="synonym">Diphyllobothrium latum</name>
    <dbReference type="NCBI Taxonomy" id="60516"/>
    <lineage>
        <taxon>Eukaryota</taxon>
        <taxon>Metazoa</taxon>
        <taxon>Spiralia</taxon>
        <taxon>Lophotrochozoa</taxon>
        <taxon>Platyhelminthes</taxon>
        <taxon>Cestoda</taxon>
        <taxon>Eucestoda</taxon>
        <taxon>Diphyllobothriidea</taxon>
        <taxon>Diphyllobothriidae</taxon>
        <taxon>Dibothriocephalus</taxon>
    </lineage>
</organism>
<name>A0A3P7KYL0_DIBLA</name>
<dbReference type="SUPFAM" id="SSF48726">
    <property type="entry name" value="Immunoglobulin"/>
    <property type="match status" value="1"/>
</dbReference>
<evidence type="ECO:0000259" key="1">
    <source>
        <dbReference type="PROSITE" id="PS50835"/>
    </source>
</evidence>
<accession>A0A3P7KYL0</accession>
<proteinExistence type="predicted"/>
<dbReference type="InterPro" id="IPR036179">
    <property type="entry name" value="Ig-like_dom_sf"/>
</dbReference>
<dbReference type="Proteomes" id="UP000281553">
    <property type="component" value="Unassembled WGS sequence"/>
</dbReference>
<gene>
    <name evidence="2" type="ORF">DILT_LOCUS6086</name>
</gene>
<dbReference type="AlphaFoldDB" id="A0A3P7KYL0"/>
<keyword evidence="3" id="KW-1185">Reference proteome</keyword>
<dbReference type="InterPro" id="IPR007110">
    <property type="entry name" value="Ig-like_dom"/>
</dbReference>
<reference evidence="2 3" key="1">
    <citation type="submission" date="2018-11" db="EMBL/GenBank/DDBJ databases">
        <authorList>
            <consortium name="Pathogen Informatics"/>
        </authorList>
    </citation>
    <scope>NUCLEOTIDE SEQUENCE [LARGE SCALE GENOMIC DNA]</scope>
</reference>
<dbReference type="PROSITE" id="PS50835">
    <property type="entry name" value="IG_LIKE"/>
    <property type="match status" value="1"/>
</dbReference>
<dbReference type="InterPro" id="IPR013783">
    <property type="entry name" value="Ig-like_fold"/>
</dbReference>
<dbReference type="EMBL" id="UYRU01048762">
    <property type="protein sequence ID" value="VDN10255.1"/>
    <property type="molecule type" value="Genomic_DNA"/>
</dbReference>
<feature type="domain" description="Ig-like" evidence="1">
    <location>
        <begin position="1"/>
        <end position="79"/>
    </location>
</feature>